<name>I2CT01_AMPCA</name>
<organism evidence="1">
    <name type="scientific">Amphidinium carterae</name>
    <name type="common">Dinoflagellate</name>
    <dbReference type="NCBI Taxonomy" id="2961"/>
    <lineage>
        <taxon>Eukaryota</taxon>
        <taxon>Sar</taxon>
        <taxon>Alveolata</taxon>
        <taxon>Dinophyceae</taxon>
        <taxon>Amphidiniales</taxon>
        <taxon>Amphidiniaceae</taxon>
        <taxon>Amphidinium</taxon>
    </lineage>
</organism>
<reference evidence="1" key="1">
    <citation type="journal article" date="2012" name="Plant Mol. Biol.">
        <title>Polyuridylylation and processing of transcripts from multiple gene minicircles in chloroplasts of the dinoflagellate Amphidinium carterae.</title>
        <authorList>
            <person name="Barbrook A.C."/>
            <person name="Dorrell R.G."/>
            <person name="Burrows J."/>
            <person name="Plenderleith L.J."/>
            <person name="Nisbet R.E."/>
            <person name="Howe C.J."/>
        </authorList>
    </citation>
    <scope>NUCLEOTIDE SEQUENCE</scope>
    <source>
        <strain evidence="1">CCAP 1102/6</strain>
    </source>
</reference>
<keyword evidence="1" id="KW-0150">Chloroplast</keyword>
<dbReference type="EMBL" id="JQ885510">
    <property type="protein sequence ID" value="AFJ70085.1"/>
    <property type="molecule type" value="mRNA"/>
</dbReference>
<dbReference type="GO" id="GO:0016491">
    <property type="term" value="F:oxidoreductase activity"/>
    <property type="evidence" value="ECO:0007669"/>
    <property type="project" value="UniProtKB-KW"/>
</dbReference>
<dbReference type="SUPFAM" id="SSF161041">
    <property type="entry name" value="Photosystem II reaction center protein I, PsbI"/>
    <property type="match status" value="1"/>
</dbReference>
<dbReference type="AlphaFoldDB" id="I2CT01"/>
<protein>
    <submittedName>
        <fullName evidence="1">Photosystem II subunit I</fullName>
        <ecNumber evidence="1">1.10.3.9</ecNumber>
    </submittedName>
</protein>
<dbReference type="EMBL" id="JQ885521">
    <property type="protein sequence ID" value="AFJ70100.1"/>
    <property type="molecule type" value="mRNA"/>
</dbReference>
<dbReference type="EMBL" id="JQ885514">
    <property type="protein sequence ID" value="AFJ70089.1"/>
    <property type="molecule type" value="mRNA"/>
</dbReference>
<dbReference type="EC" id="1.10.3.9" evidence="1"/>
<dbReference type="EMBL" id="JQ885522">
    <property type="protein sequence ID" value="AFJ70102.1"/>
    <property type="molecule type" value="mRNA"/>
</dbReference>
<dbReference type="EMBL" id="JQ885512">
    <property type="protein sequence ID" value="AFJ70087.1"/>
    <property type="molecule type" value="mRNA"/>
</dbReference>
<evidence type="ECO:0000313" key="1">
    <source>
        <dbReference type="EMBL" id="AFJ70086.1"/>
    </source>
</evidence>
<proteinExistence type="evidence at transcript level"/>
<dbReference type="InterPro" id="IPR037271">
    <property type="entry name" value="PSII_PsbI_sf"/>
</dbReference>
<gene>
    <name evidence="1" type="primary">psbI</name>
</gene>
<keyword evidence="1" id="KW-0560">Oxidoreductase</keyword>
<dbReference type="EMBL" id="JQ885523">
    <property type="protein sequence ID" value="AFJ70105.1"/>
    <property type="molecule type" value="mRNA"/>
</dbReference>
<geneLocation type="chloroplast" evidence="1"/>
<dbReference type="EMBL" id="JQ885511">
    <property type="protein sequence ID" value="AFJ70086.1"/>
    <property type="molecule type" value="mRNA"/>
</dbReference>
<sequence length="35" mass="3807">MLRTWVTFCVSLIVCLFIAGFASNDLATTPSNSLD</sequence>
<keyword evidence="1" id="KW-0934">Plastid</keyword>
<accession>I2CT01</accession>
<dbReference type="EMBL" id="JQ885513">
    <property type="protein sequence ID" value="AFJ70088.1"/>
    <property type="molecule type" value="mRNA"/>
</dbReference>
<dbReference type="GO" id="GO:0015979">
    <property type="term" value="P:photosynthesis"/>
    <property type="evidence" value="ECO:0007669"/>
    <property type="project" value="InterPro"/>
</dbReference>